<evidence type="ECO:0000256" key="5">
    <source>
        <dbReference type="ARBA" id="ARBA00022801"/>
    </source>
</evidence>
<accession>A0A9E2NT36</accession>
<reference evidence="9" key="1">
    <citation type="journal article" date="2021" name="PeerJ">
        <title>Extensive microbial diversity within the chicken gut microbiome revealed by metagenomics and culture.</title>
        <authorList>
            <person name="Gilroy R."/>
            <person name="Ravi A."/>
            <person name="Getino M."/>
            <person name="Pursley I."/>
            <person name="Horton D.L."/>
            <person name="Alikhan N.F."/>
            <person name="Baker D."/>
            <person name="Gharbi K."/>
            <person name="Hall N."/>
            <person name="Watson M."/>
            <person name="Adriaenssens E.M."/>
            <person name="Foster-Nyarko E."/>
            <person name="Jarju S."/>
            <person name="Secka A."/>
            <person name="Antonio M."/>
            <person name="Oren A."/>
            <person name="Chaudhuri R.R."/>
            <person name="La Ragione R."/>
            <person name="Hildebrand F."/>
            <person name="Pallen M.J."/>
        </authorList>
    </citation>
    <scope>NUCLEOTIDE SEQUENCE</scope>
    <source>
        <strain evidence="9">F6-686</strain>
    </source>
</reference>
<comment type="catalytic activity">
    <reaction evidence="1 7">
        <text>Cleavage of hydrophobic, N-terminal signal or leader sequences from secreted and periplasmic proteins.</text>
        <dbReference type="EC" id="3.4.21.89"/>
    </reaction>
</comment>
<dbReference type="PRINTS" id="PR00727">
    <property type="entry name" value="LEADERPTASE"/>
</dbReference>
<dbReference type="PANTHER" id="PTHR43390:SF1">
    <property type="entry name" value="CHLOROPLAST PROCESSING PEPTIDASE"/>
    <property type="match status" value="1"/>
</dbReference>
<feature type="transmembrane region" description="Helical" evidence="7">
    <location>
        <begin position="20"/>
        <end position="42"/>
    </location>
</feature>
<evidence type="ECO:0000256" key="3">
    <source>
        <dbReference type="ARBA" id="ARBA00009370"/>
    </source>
</evidence>
<keyword evidence="7" id="KW-0645">Protease</keyword>
<evidence type="ECO:0000313" key="10">
    <source>
        <dbReference type="Proteomes" id="UP000823844"/>
    </source>
</evidence>
<keyword evidence="7" id="KW-0812">Transmembrane</keyword>
<protein>
    <recommendedName>
        <fullName evidence="4 7">Signal peptidase I</fullName>
        <ecNumber evidence="4 7">3.4.21.89</ecNumber>
    </recommendedName>
</protein>
<dbReference type="Gene3D" id="2.10.109.10">
    <property type="entry name" value="Umud Fragment, subunit A"/>
    <property type="match status" value="1"/>
</dbReference>
<dbReference type="GO" id="GO:0009003">
    <property type="term" value="F:signal peptidase activity"/>
    <property type="evidence" value="ECO:0007669"/>
    <property type="project" value="UniProtKB-EC"/>
</dbReference>
<dbReference type="PANTHER" id="PTHR43390">
    <property type="entry name" value="SIGNAL PEPTIDASE I"/>
    <property type="match status" value="1"/>
</dbReference>
<reference evidence="9" key="2">
    <citation type="submission" date="2021-04" db="EMBL/GenBank/DDBJ databases">
        <authorList>
            <person name="Gilroy R."/>
        </authorList>
    </citation>
    <scope>NUCLEOTIDE SEQUENCE</scope>
    <source>
        <strain evidence="9">F6-686</strain>
    </source>
</reference>
<feature type="active site" evidence="6">
    <location>
        <position position="90"/>
    </location>
</feature>
<comment type="caution">
    <text evidence="9">The sequence shown here is derived from an EMBL/GenBank/DDBJ whole genome shotgun (WGS) entry which is preliminary data.</text>
</comment>
<evidence type="ECO:0000256" key="4">
    <source>
        <dbReference type="ARBA" id="ARBA00013208"/>
    </source>
</evidence>
<evidence type="ECO:0000313" key="9">
    <source>
        <dbReference type="EMBL" id="MBU3827838.1"/>
    </source>
</evidence>
<dbReference type="GO" id="GO:0004252">
    <property type="term" value="F:serine-type endopeptidase activity"/>
    <property type="evidence" value="ECO:0007669"/>
    <property type="project" value="InterPro"/>
</dbReference>
<evidence type="ECO:0000259" key="8">
    <source>
        <dbReference type="Pfam" id="PF10502"/>
    </source>
</evidence>
<dbReference type="InterPro" id="IPR000223">
    <property type="entry name" value="Pept_S26A_signal_pept_1"/>
</dbReference>
<sequence>MAEDTNKNKKDEDESLGRFVLDIIIMMAILIGIYYALFSFVLSNETVSGPSMQPTFENNDRIIAVRHFKLKRNDIVILKAPDEKNALYIKRVIGLPGDMVTSKNDKLYVNGKQVPEPYLNNKYKKEANEDGELYTENFTLKKRVPKDCYFVMGDHRDVSKDSRYFGFVKRSAIVGEVKWRYWPLNQWKTF</sequence>
<evidence type="ECO:0000256" key="1">
    <source>
        <dbReference type="ARBA" id="ARBA00000677"/>
    </source>
</evidence>
<dbReference type="EC" id="3.4.21.89" evidence="4 7"/>
<organism evidence="9 10">
    <name type="scientific">Candidatus Lactobacillus pullistercoris</name>
    <dbReference type="NCBI Taxonomy" id="2838636"/>
    <lineage>
        <taxon>Bacteria</taxon>
        <taxon>Bacillati</taxon>
        <taxon>Bacillota</taxon>
        <taxon>Bacilli</taxon>
        <taxon>Lactobacillales</taxon>
        <taxon>Lactobacillaceae</taxon>
        <taxon>Lactobacillus</taxon>
    </lineage>
</organism>
<dbReference type="NCBIfam" id="TIGR02227">
    <property type="entry name" value="sigpep_I_bact"/>
    <property type="match status" value="1"/>
</dbReference>
<dbReference type="GO" id="GO:0005886">
    <property type="term" value="C:plasma membrane"/>
    <property type="evidence" value="ECO:0007669"/>
    <property type="project" value="UniProtKB-SubCell"/>
</dbReference>
<dbReference type="PROSITE" id="PS00761">
    <property type="entry name" value="SPASE_I_3"/>
    <property type="match status" value="1"/>
</dbReference>
<feature type="domain" description="Peptidase S26" evidence="8">
    <location>
        <begin position="22"/>
        <end position="182"/>
    </location>
</feature>
<dbReference type="EMBL" id="JAHLFT010000020">
    <property type="protein sequence ID" value="MBU3827838.1"/>
    <property type="molecule type" value="Genomic_DNA"/>
</dbReference>
<name>A0A9E2NT36_9LACO</name>
<keyword evidence="7" id="KW-1133">Transmembrane helix</keyword>
<evidence type="ECO:0000256" key="2">
    <source>
        <dbReference type="ARBA" id="ARBA00004401"/>
    </source>
</evidence>
<keyword evidence="7" id="KW-0472">Membrane</keyword>
<dbReference type="CDD" id="cd06530">
    <property type="entry name" value="S26_SPase_I"/>
    <property type="match status" value="1"/>
</dbReference>
<comment type="subcellular location">
    <subcellularLocation>
        <location evidence="2">Cell membrane</location>
        <topology evidence="2">Single-pass type II membrane protein</topology>
    </subcellularLocation>
    <subcellularLocation>
        <location evidence="7">Membrane</location>
        <topology evidence="7">Single-pass type II membrane protein</topology>
    </subcellularLocation>
</comment>
<dbReference type="InterPro" id="IPR036286">
    <property type="entry name" value="LexA/Signal_pep-like_sf"/>
</dbReference>
<dbReference type="InterPro" id="IPR019758">
    <property type="entry name" value="Pept_S26A_signal_pept_1_CS"/>
</dbReference>
<feature type="active site" evidence="6">
    <location>
        <position position="51"/>
    </location>
</feature>
<dbReference type="AlphaFoldDB" id="A0A9E2NT36"/>
<proteinExistence type="inferred from homology"/>
<comment type="similarity">
    <text evidence="3 7">Belongs to the peptidase S26 family.</text>
</comment>
<dbReference type="InterPro" id="IPR019533">
    <property type="entry name" value="Peptidase_S26"/>
</dbReference>
<evidence type="ECO:0000256" key="6">
    <source>
        <dbReference type="PIRSR" id="PIRSR600223-1"/>
    </source>
</evidence>
<evidence type="ECO:0000256" key="7">
    <source>
        <dbReference type="RuleBase" id="RU362042"/>
    </source>
</evidence>
<dbReference type="Proteomes" id="UP000823844">
    <property type="component" value="Unassembled WGS sequence"/>
</dbReference>
<dbReference type="Pfam" id="PF10502">
    <property type="entry name" value="Peptidase_S26"/>
    <property type="match status" value="1"/>
</dbReference>
<gene>
    <name evidence="9" type="primary">lepB</name>
    <name evidence="9" type="ORF">H9806_01495</name>
</gene>
<dbReference type="SUPFAM" id="SSF51306">
    <property type="entry name" value="LexA/Signal peptidase"/>
    <property type="match status" value="1"/>
</dbReference>
<keyword evidence="5 7" id="KW-0378">Hydrolase</keyword>
<dbReference type="GO" id="GO:0006465">
    <property type="term" value="P:signal peptide processing"/>
    <property type="evidence" value="ECO:0007669"/>
    <property type="project" value="InterPro"/>
</dbReference>